<evidence type="ECO:0000313" key="22">
    <source>
        <dbReference type="Proteomes" id="UP000199159"/>
    </source>
</evidence>
<dbReference type="InterPro" id="IPR018109">
    <property type="entry name" value="Folylpolyglutamate_synth_CS"/>
</dbReference>
<organism evidence="21 22">
    <name type="scientific">Litchfieldia salsa</name>
    <dbReference type="NCBI Taxonomy" id="930152"/>
    <lineage>
        <taxon>Bacteria</taxon>
        <taxon>Bacillati</taxon>
        <taxon>Bacillota</taxon>
        <taxon>Bacilli</taxon>
        <taxon>Bacillales</taxon>
        <taxon>Bacillaceae</taxon>
        <taxon>Litchfieldia</taxon>
    </lineage>
</organism>
<evidence type="ECO:0000256" key="9">
    <source>
        <dbReference type="ARBA" id="ARBA00022598"/>
    </source>
</evidence>
<evidence type="ECO:0000256" key="5">
    <source>
        <dbReference type="ARBA" id="ARBA00011245"/>
    </source>
</evidence>
<dbReference type="Proteomes" id="UP000199159">
    <property type="component" value="Unassembled WGS sequence"/>
</dbReference>
<evidence type="ECO:0000256" key="8">
    <source>
        <dbReference type="ARBA" id="ARBA00019357"/>
    </source>
</evidence>
<dbReference type="InterPro" id="IPR036615">
    <property type="entry name" value="Mur_ligase_C_dom_sf"/>
</dbReference>
<comment type="catalytic activity">
    <reaction evidence="17">
        <text>7,8-dihydropteroate + L-glutamate + ATP = 7,8-dihydrofolate + ADP + phosphate + H(+)</text>
        <dbReference type="Rhea" id="RHEA:23584"/>
        <dbReference type="ChEBI" id="CHEBI:15378"/>
        <dbReference type="ChEBI" id="CHEBI:17839"/>
        <dbReference type="ChEBI" id="CHEBI:29985"/>
        <dbReference type="ChEBI" id="CHEBI:30616"/>
        <dbReference type="ChEBI" id="CHEBI:43474"/>
        <dbReference type="ChEBI" id="CHEBI:57451"/>
        <dbReference type="ChEBI" id="CHEBI:456216"/>
        <dbReference type="EC" id="6.3.2.12"/>
    </reaction>
</comment>
<evidence type="ECO:0000256" key="16">
    <source>
        <dbReference type="ARBA" id="ARBA00047493"/>
    </source>
</evidence>
<comment type="pathway">
    <text evidence="2">Cofactor biosynthesis; tetrahydrofolate biosynthesis; 7,8-dihydrofolate from 2-amino-4-hydroxy-6-hydroxymethyl-7,8-dihydropteridine diphosphate and 4-aminobenzoate: step 2/2.</text>
</comment>
<dbReference type="GO" id="GO:0005737">
    <property type="term" value="C:cytoplasm"/>
    <property type="evidence" value="ECO:0007669"/>
    <property type="project" value="TreeGrafter"/>
</dbReference>
<dbReference type="InterPro" id="IPR036565">
    <property type="entry name" value="Mur-like_cat_sf"/>
</dbReference>
<evidence type="ECO:0000256" key="11">
    <source>
        <dbReference type="ARBA" id="ARBA00022741"/>
    </source>
</evidence>
<evidence type="ECO:0000256" key="3">
    <source>
        <dbReference type="ARBA" id="ARBA00005150"/>
    </source>
</evidence>
<keyword evidence="9 18" id="KW-0436">Ligase</keyword>
<dbReference type="RefSeq" id="WP_090848972.1">
    <property type="nucleotide sequence ID" value="NZ_FNJU01000001.1"/>
</dbReference>
<evidence type="ECO:0000256" key="17">
    <source>
        <dbReference type="ARBA" id="ARBA00049161"/>
    </source>
</evidence>
<dbReference type="GO" id="GO:0005524">
    <property type="term" value="F:ATP binding"/>
    <property type="evidence" value="ECO:0007669"/>
    <property type="project" value="UniProtKB-KW"/>
</dbReference>
<evidence type="ECO:0000259" key="19">
    <source>
        <dbReference type="Pfam" id="PF02875"/>
    </source>
</evidence>
<gene>
    <name evidence="21" type="ORF">SAMN05216565_10129</name>
</gene>
<dbReference type="OrthoDB" id="9809356at2"/>
<comment type="similarity">
    <text evidence="4 18">Belongs to the folylpolyglutamate synthase family.</text>
</comment>
<dbReference type="AlphaFoldDB" id="A0A1H0NVM6"/>
<dbReference type="GO" id="GO:0004326">
    <property type="term" value="F:tetrahydrofolylpolyglutamate synthase activity"/>
    <property type="evidence" value="ECO:0007669"/>
    <property type="project" value="UniProtKB-EC"/>
</dbReference>
<evidence type="ECO:0000256" key="13">
    <source>
        <dbReference type="ARBA" id="ARBA00022842"/>
    </source>
</evidence>
<dbReference type="STRING" id="930152.SAMN05216565_10129"/>
<evidence type="ECO:0000256" key="4">
    <source>
        <dbReference type="ARBA" id="ARBA00008276"/>
    </source>
</evidence>
<evidence type="ECO:0000256" key="18">
    <source>
        <dbReference type="PIRNR" id="PIRNR001563"/>
    </source>
</evidence>
<comment type="pathway">
    <text evidence="3">Cofactor biosynthesis; tetrahydrofolylpolyglutamate biosynthesis.</text>
</comment>
<evidence type="ECO:0000256" key="12">
    <source>
        <dbReference type="ARBA" id="ARBA00022840"/>
    </source>
</evidence>
<evidence type="ECO:0000256" key="14">
    <source>
        <dbReference type="ARBA" id="ARBA00022909"/>
    </source>
</evidence>
<dbReference type="InterPro" id="IPR013221">
    <property type="entry name" value="Mur_ligase_cen"/>
</dbReference>
<comment type="cofactor">
    <cofactor evidence="1">
        <name>Mg(2+)</name>
        <dbReference type="ChEBI" id="CHEBI:18420"/>
    </cofactor>
</comment>
<accession>A0A1H0NVM6</accession>
<evidence type="ECO:0000256" key="7">
    <source>
        <dbReference type="ARBA" id="ARBA00013025"/>
    </source>
</evidence>
<dbReference type="Pfam" id="PF02875">
    <property type="entry name" value="Mur_ligase_C"/>
    <property type="match status" value="1"/>
</dbReference>
<comment type="subunit">
    <text evidence="5">Monomer.</text>
</comment>
<name>A0A1H0NVM6_9BACI</name>
<evidence type="ECO:0000313" key="21">
    <source>
        <dbReference type="EMBL" id="SDO96450.1"/>
    </source>
</evidence>
<evidence type="ECO:0000256" key="15">
    <source>
        <dbReference type="ARBA" id="ARBA00030592"/>
    </source>
</evidence>
<dbReference type="GO" id="GO:0046872">
    <property type="term" value="F:metal ion binding"/>
    <property type="evidence" value="ECO:0007669"/>
    <property type="project" value="UniProtKB-KW"/>
</dbReference>
<dbReference type="GO" id="GO:0008841">
    <property type="term" value="F:dihydrofolate synthase activity"/>
    <property type="evidence" value="ECO:0007669"/>
    <property type="project" value="UniProtKB-EC"/>
</dbReference>
<dbReference type="PANTHER" id="PTHR11136">
    <property type="entry name" value="FOLYLPOLYGLUTAMATE SYNTHASE-RELATED"/>
    <property type="match status" value="1"/>
</dbReference>
<keyword evidence="11 18" id="KW-0547">Nucleotide-binding</keyword>
<keyword evidence="13" id="KW-0460">Magnesium</keyword>
<feature type="domain" description="Mur ligase central" evidence="20">
    <location>
        <begin position="46"/>
        <end position="274"/>
    </location>
</feature>
<dbReference type="InterPro" id="IPR001645">
    <property type="entry name" value="Folylpolyglutamate_synth"/>
</dbReference>
<dbReference type="Pfam" id="PF08245">
    <property type="entry name" value="Mur_ligase_M"/>
    <property type="match status" value="1"/>
</dbReference>
<dbReference type="EC" id="6.3.2.12" evidence="6"/>
<dbReference type="PANTHER" id="PTHR11136:SF0">
    <property type="entry name" value="DIHYDROFOLATE SYNTHETASE-RELATED"/>
    <property type="match status" value="1"/>
</dbReference>
<dbReference type="PIRSF" id="PIRSF001563">
    <property type="entry name" value="Folylpolyglu_synth"/>
    <property type="match status" value="1"/>
</dbReference>
<dbReference type="SUPFAM" id="SSF53244">
    <property type="entry name" value="MurD-like peptide ligases, peptide-binding domain"/>
    <property type="match status" value="1"/>
</dbReference>
<evidence type="ECO:0000259" key="20">
    <source>
        <dbReference type="Pfam" id="PF08245"/>
    </source>
</evidence>
<dbReference type="NCBIfam" id="TIGR01499">
    <property type="entry name" value="folC"/>
    <property type="match status" value="1"/>
</dbReference>
<dbReference type="SUPFAM" id="SSF53623">
    <property type="entry name" value="MurD-like peptide ligases, catalytic domain"/>
    <property type="match status" value="1"/>
</dbReference>
<dbReference type="GO" id="GO:0046656">
    <property type="term" value="P:folic acid biosynthetic process"/>
    <property type="evidence" value="ECO:0007669"/>
    <property type="project" value="UniProtKB-KW"/>
</dbReference>
<sequence length="434" mass="48770">MIKTYEDALLWIHSRLRLGIKPGLLRMEWMMSRLGNPEKKIKGIHVAGTNGKGSTVCYLRNILQQAGYTVGTFTSPYFELFNERISVNGVPISNQELIDLVNIVKPLAEELEKTELGSPSEFEVITAMSFIYFGSENSAVDVVVFETGLGGRLDSTNIFVPMVSVITNIGFDHMDFLGNTLKEISSEKAGIIKANVPVITSVEQPEALEVIVDKAKEQASQFMVMGIDYLITSQHSTDQGERFSVRTNRQLYEEMGITMKGAHQVKNASLALMVIEYLRENKLIEVTNDEIRAGLKEAIWIGRFEQVAANPTIILDGAHNPEGVESLIQTVKSHLNDRKVHIIFSALKDKKLEEMIGKLVTIADSITFTSFDFPRVSSAKELFEINVSHPNKQYKESWQEAIDQKRVDLNENEVLLITGSLYFLSEVRPYVKNF</sequence>
<protein>
    <recommendedName>
        <fullName evidence="8">Dihydrofolate synthase/folylpolyglutamate synthase</fullName>
        <ecNumber evidence="6">6.3.2.12</ecNumber>
        <ecNumber evidence="7">6.3.2.17</ecNumber>
    </recommendedName>
    <alternativeName>
        <fullName evidence="15">Tetrahydrofolylpolyglutamate synthase</fullName>
    </alternativeName>
</protein>
<dbReference type="PROSITE" id="PS01011">
    <property type="entry name" value="FOLYLPOLYGLU_SYNT_1"/>
    <property type="match status" value="1"/>
</dbReference>
<proteinExistence type="inferred from homology"/>
<keyword evidence="22" id="KW-1185">Reference proteome</keyword>
<dbReference type="EC" id="6.3.2.17" evidence="7"/>
<evidence type="ECO:0000256" key="6">
    <source>
        <dbReference type="ARBA" id="ARBA00013023"/>
    </source>
</evidence>
<dbReference type="FunFam" id="3.40.1190.10:FF:000004">
    <property type="entry name" value="Dihydrofolate synthase/folylpolyglutamate synthase"/>
    <property type="match status" value="1"/>
</dbReference>
<dbReference type="EMBL" id="FNJU01000001">
    <property type="protein sequence ID" value="SDO96450.1"/>
    <property type="molecule type" value="Genomic_DNA"/>
</dbReference>
<feature type="domain" description="Mur ligase C-terminal" evidence="19">
    <location>
        <begin position="302"/>
        <end position="420"/>
    </location>
</feature>
<reference evidence="22" key="1">
    <citation type="submission" date="2016-10" db="EMBL/GenBank/DDBJ databases">
        <authorList>
            <person name="Varghese N."/>
            <person name="Submissions S."/>
        </authorList>
    </citation>
    <scope>NUCLEOTIDE SEQUENCE [LARGE SCALE GENOMIC DNA]</scope>
    <source>
        <strain evidence="22">IBRC-M10078</strain>
    </source>
</reference>
<dbReference type="Gene3D" id="3.90.190.20">
    <property type="entry name" value="Mur ligase, C-terminal domain"/>
    <property type="match status" value="1"/>
</dbReference>
<dbReference type="Gene3D" id="3.40.1190.10">
    <property type="entry name" value="Mur-like, catalytic domain"/>
    <property type="match status" value="1"/>
</dbReference>
<evidence type="ECO:0000256" key="1">
    <source>
        <dbReference type="ARBA" id="ARBA00001946"/>
    </source>
</evidence>
<keyword evidence="14" id="KW-0289">Folate biosynthesis</keyword>
<evidence type="ECO:0000256" key="10">
    <source>
        <dbReference type="ARBA" id="ARBA00022723"/>
    </source>
</evidence>
<dbReference type="InterPro" id="IPR004101">
    <property type="entry name" value="Mur_ligase_C"/>
</dbReference>
<evidence type="ECO:0000256" key="2">
    <source>
        <dbReference type="ARBA" id="ARBA00004799"/>
    </source>
</evidence>
<keyword evidence="12 18" id="KW-0067">ATP-binding</keyword>
<keyword evidence="10" id="KW-0479">Metal-binding</keyword>
<comment type="catalytic activity">
    <reaction evidence="16">
        <text>(6S)-5,6,7,8-tetrahydrofolyl-(gamma-L-Glu)(n) + L-glutamate + ATP = (6S)-5,6,7,8-tetrahydrofolyl-(gamma-L-Glu)(n+1) + ADP + phosphate + H(+)</text>
        <dbReference type="Rhea" id="RHEA:10580"/>
        <dbReference type="Rhea" id="RHEA-COMP:14738"/>
        <dbReference type="Rhea" id="RHEA-COMP:14740"/>
        <dbReference type="ChEBI" id="CHEBI:15378"/>
        <dbReference type="ChEBI" id="CHEBI:29985"/>
        <dbReference type="ChEBI" id="CHEBI:30616"/>
        <dbReference type="ChEBI" id="CHEBI:43474"/>
        <dbReference type="ChEBI" id="CHEBI:141005"/>
        <dbReference type="ChEBI" id="CHEBI:456216"/>
        <dbReference type="EC" id="6.3.2.17"/>
    </reaction>
</comment>